<dbReference type="Gene3D" id="3.40.50.450">
    <property type="match status" value="1"/>
</dbReference>
<dbReference type="InterPro" id="IPR003488">
    <property type="entry name" value="DprA"/>
</dbReference>
<dbReference type="Proteomes" id="UP000298049">
    <property type="component" value="Chromosome"/>
</dbReference>
<evidence type="ECO:0000313" key="4">
    <source>
        <dbReference type="EMBL" id="QCF24492.1"/>
    </source>
</evidence>
<protein>
    <submittedName>
        <fullName evidence="4">DNA-protecting protein DprA</fullName>
    </submittedName>
</protein>
<dbReference type="InterPro" id="IPR041614">
    <property type="entry name" value="DprA_WH"/>
</dbReference>
<proteinExistence type="inferred from homology"/>
<feature type="domain" description="Smf/DprA SLOG" evidence="2">
    <location>
        <begin position="88"/>
        <end position="297"/>
    </location>
</feature>
<comment type="similarity">
    <text evidence="1">Belongs to the DprA/Smf family.</text>
</comment>
<dbReference type="RefSeq" id="WP_136545759.1">
    <property type="nucleotide sequence ID" value="NZ_CP031093.1"/>
</dbReference>
<dbReference type="Pfam" id="PF02481">
    <property type="entry name" value="DNA_processg_A"/>
    <property type="match status" value="1"/>
</dbReference>
<gene>
    <name evidence="4" type="primary">dprA</name>
    <name evidence="4" type="ORF">soil367_00130</name>
</gene>
<dbReference type="NCBIfam" id="TIGR00732">
    <property type="entry name" value="dprA"/>
    <property type="match status" value="1"/>
</dbReference>
<dbReference type="PANTHER" id="PTHR43022">
    <property type="entry name" value="PROTEIN SMF"/>
    <property type="match status" value="1"/>
</dbReference>
<dbReference type="AlphaFoldDB" id="A0A4P7XEH9"/>
<evidence type="ECO:0000259" key="3">
    <source>
        <dbReference type="Pfam" id="PF17782"/>
    </source>
</evidence>
<sequence>MNEREVPRRGLALALLPHAGPQFWQRVLDHWGDPLAVLSASASNLKAIGLRSPGQEAVRAWQNQDLSHPFLQRIEQAGRVCEDLQVTLLAWTDPRYPAALRQIHTPPVALFVRGNVECLGSRQLAVVGSRRATRDGLSNARQFARAVVGHRLAITSGLALGIDGAAHEGALDGDGTTIAVLGTGIDTLYPAHHKDLAERIVAGGGAIVAELPPGSPPRAGHFPRRNRIISGLAQGVLVVEASLASGSLITARLALEQGRDVLAIPGSIHNPQARGCHRLIRDGACLVETVDDILAELNTWTPALSFGDPVPQAETGTAGLMLEAPQGTAGQVWLQLGLDARDTDDLVAQTGLDAGSLLQALLELELEGHIEAVPGGYRRVPASSIARAEPFIDCSETRCPIRP</sequence>
<dbReference type="PANTHER" id="PTHR43022:SF1">
    <property type="entry name" value="PROTEIN SMF"/>
    <property type="match status" value="1"/>
</dbReference>
<dbReference type="GO" id="GO:0009294">
    <property type="term" value="P:DNA-mediated transformation"/>
    <property type="evidence" value="ECO:0007669"/>
    <property type="project" value="InterPro"/>
</dbReference>
<dbReference type="SUPFAM" id="SSF102405">
    <property type="entry name" value="MCP/YpsA-like"/>
    <property type="match status" value="1"/>
</dbReference>
<evidence type="ECO:0000256" key="1">
    <source>
        <dbReference type="ARBA" id="ARBA00006525"/>
    </source>
</evidence>
<dbReference type="OrthoDB" id="9785707at2"/>
<dbReference type="EMBL" id="CP031093">
    <property type="protein sequence ID" value="QCF24492.1"/>
    <property type="molecule type" value="Genomic_DNA"/>
</dbReference>
<dbReference type="InterPro" id="IPR057666">
    <property type="entry name" value="DrpA_SLOG"/>
</dbReference>
<dbReference type="InterPro" id="IPR036388">
    <property type="entry name" value="WH-like_DNA-bd_sf"/>
</dbReference>
<evidence type="ECO:0000259" key="2">
    <source>
        <dbReference type="Pfam" id="PF02481"/>
    </source>
</evidence>
<dbReference type="KEGG" id="hmi:soil367_00130"/>
<evidence type="ECO:0000313" key="5">
    <source>
        <dbReference type="Proteomes" id="UP000298049"/>
    </source>
</evidence>
<dbReference type="Gene3D" id="1.10.10.10">
    <property type="entry name" value="Winged helix-like DNA-binding domain superfamily/Winged helix DNA-binding domain"/>
    <property type="match status" value="1"/>
</dbReference>
<organism evidence="4 5">
    <name type="scientific">Hydrocarboniclastica marina</name>
    <dbReference type="NCBI Taxonomy" id="2259620"/>
    <lineage>
        <taxon>Bacteria</taxon>
        <taxon>Pseudomonadati</taxon>
        <taxon>Pseudomonadota</taxon>
        <taxon>Gammaproteobacteria</taxon>
        <taxon>Alteromonadales</taxon>
        <taxon>Alteromonadaceae</taxon>
        <taxon>Hydrocarboniclastica</taxon>
    </lineage>
</organism>
<feature type="domain" description="DprA winged helix" evidence="3">
    <location>
        <begin position="324"/>
        <end position="376"/>
    </location>
</feature>
<dbReference type="Pfam" id="PF17782">
    <property type="entry name" value="WHD_DprA"/>
    <property type="match status" value="1"/>
</dbReference>
<name>A0A4P7XEH9_9ALTE</name>
<keyword evidence="5" id="KW-1185">Reference proteome</keyword>
<accession>A0A4P7XEH9</accession>
<reference evidence="4 5" key="1">
    <citation type="submission" date="2018-07" db="EMBL/GenBank/DDBJ databases">
        <title>Marsedoiliclastica nanhaica gen. nov. sp. nov., a novel marine hydrocarbonoclastic bacterium isolated from an in-situ enriched hydrocarbon-degrading consortium in deep-sea sediment.</title>
        <authorList>
            <person name="Dong C."/>
            <person name="Ma T."/>
            <person name="Liu R."/>
            <person name="Shao Z."/>
        </authorList>
    </citation>
    <scope>NUCLEOTIDE SEQUENCE [LARGE SCALE GENOMIC DNA]</scope>
    <source>
        <strain evidence="5">soil36-7</strain>
    </source>
</reference>